<dbReference type="EMBL" id="CAJNOQ010013087">
    <property type="protein sequence ID" value="CAF1314254.1"/>
    <property type="molecule type" value="Genomic_DNA"/>
</dbReference>
<gene>
    <name evidence="3" type="ORF">GPM918_LOCUS29148</name>
    <name evidence="2" type="ORF">OVA965_LOCUS9560</name>
    <name evidence="5" type="ORF">SRO942_LOCUS29708</name>
    <name evidence="4" type="ORF">TMI583_LOCUS9556</name>
</gene>
<proteinExistence type="predicted"/>
<dbReference type="Proteomes" id="UP000663829">
    <property type="component" value="Unassembled WGS sequence"/>
</dbReference>
<evidence type="ECO:0000313" key="6">
    <source>
        <dbReference type="Proteomes" id="UP000663829"/>
    </source>
</evidence>
<feature type="compositionally biased region" description="Basic residues" evidence="1">
    <location>
        <begin position="85"/>
        <end position="95"/>
    </location>
</feature>
<evidence type="ECO:0000313" key="2">
    <source>
        <dbReference type="EMBL" id="CAF0899725.1"/>
    </source>
</evidence>
<dbReference type="Proteomes" id="UP000682733">
    <property type="component" value="Unassembled WGS sequence"/>
</dbReference>
<dbReference type="Proteomes" id="UP000677228">
    <property type="component" value="Unassembled WGS sequence"/>
</dbReference>
<sequence length="123" mass="14594">MEKFKATRSTSGTSAKPLVLVQETPIETMEEIVVNRVCGHATSESPTELNDRQEQQQPEPIELLQQNNYLEHLQKRRNRQSDITRKKKNKKRSKTFHQNDYKIKIVHPIYYRFNAKEILRESK</sequence>
<dbReference type="EMBL" id="CAJOBC010044177">
    <property type="protein sequence ID" value="CAF4154608.1"/>
    <property type="molecule type" value="Genomic_DNA"/>
</dbReference>
<organism evidence="3 6">
    <name type="scientific">Didymodactylos carnosus</name>
    <dbReference type="NCBI Taxonomy" id="1234261"/>
    <lineage>
        <taxon>Eukaryota</taxon>
        <taxon>Metazoa</taxon>
        <taxon>Spiralia</taxon>
        <taxon>Gnathifera</taxon>
        <taxon>Rotifera</taxon>
        <taxon>Eurotatoria</taxon>
        <taxon>Bdelloidea</taxon>
        <taxon>Philodinida</taxon>
        <taxon>Philodinidae</taxon>
        <taxon>Didymodactylos</taxon>
    </lineage>
</organism>
<reference evidence="3" key="1">
    <citation type="submission" date="2021-02" db="EMBL/GenBank/DDBJ databases">
        <authorList>
            <person name="Nowell W R."/>
        </authorList>
    </citation>
    <scope>NUCLEOTIDE SEQUENCE</scope>
</reference>
<feature type="region of interest" description="Disordered" evidence="1">
    <location>
        <begin position="37"/>
        <end position="58"/>
    </location>
</feature>
<feature type="region of interest" description="Disordered" evidence="1">
    <location>
        <begin position="75"/>
        <end position="98"/>
    </location>
</feature>
<evidence type="ECO:0000313" key="3">
    <source>
        <dbReference type="EMBL" id="CAF1314254.1"/>
    </source>
</evidence>
<evidence type="ECO:0000313" key="4">
    <source>
        <dbReference type="EMBL" id="CAF3680670.1"/>
    </source>
</evidence>
<protein>
    <submittedName>
        <fullName evidence="3">Uncharacterized protein</fullName>
    </submittedName>
</protein>
<dbReference type="EMBL" id="CAJOBA010003402">
    <property type="protein sequence ID" value="CAF3680670.1"/>
    <property type="molecule type" value="Genomic_DNA"/>
</dbReference>
<comment type="caution">
    <text evidence="3">The sequence shown here is derived from an EMBL/GenBank/DDBJ whole genome shotgun (WGS) entry which is preliminary data.</text>
</comment>
<accession>A0A815ETG6</accession>
<dbReference type="EMBL" id="CAJNOK010003401">
    <property type="protein sequence ID" value="CAF0899725.1"/>
    <property type="molecule type" value="Genomic_DNA"/>
</dbReference>
<keyword evidence="6" id="KW-1185">Reference proteome</keyword>
<evidence type="ECO:0000256" key="1">
    <source>
        <dbReference type="SAM" id="MobiDB-lite"/>
    </source>
</evidence>
<dbReference type="Proteomes" id="UP000681722">
    <property type="component" value="Unassembled WGS sequence"/>
</dbReference>
<dbReference type="AlphaFoldDB" id="A0A815ETG6"/>
<evidence type="ECO:0000313" key="5">
    <source>
        <dbReference type="EMBL" id="CAF4154608.1"/>
    </source>
</evidence>
<name>A0A815ETG6_9BILA</name>